<gene>
    <name evidence="4" type="ORF">QV13_19425</name>
</gene>
<dbReference type="OrthoDB" id="9807264at2"/>
<dbReference type="InterPro" id="IPR036714">
    <property type="entry name" value="SDH_sf"/>
</dbReference>
<dbReference type="PANTHER" id="PTHR12469:SF2">
    <property type="entry name" value="SUCCINATE DEHYDROGENASE ASSEMBLY FACTOR 2, MITOCHONDRIAL"/>
    <property type="match status" value="1"/>
</dbReference>
<protein>
    <recommendedName>
        <fullName evidence="2">FAD assembly factor SdhE</fullName>
    </recommendedName>
</protein>
<comment type="caution">
    <text evidence="4">The sequence shown here is derived from an EMBL/GenBank/DDBJ whole genome shotgun (WGS) entry which is preliminary data.</text>
</comment>
<evidence type="ECO:0000256" key="2">
    <source>
        <dbReference type="ARBA" id="ARBA00019418"/>
    </source>
</evidence>
<dbReference type="EMBL" id="MDEO01000035">
    <property type="protein sequence ID" value="OCX14619.1"/>
    <property type="molecule type" value="Genomic_DNA"/>
</dbReference>
<organism evidence="4 5">
    <name type="scientific">Mesorhizobium hungaricum</name>
    <dbReference type="NCBI Taxonomy" id="1566387"/>
    <lineage>
        <taxon>Bacteria</taxon>
        <taxon>Pseudomonadati</taxon>
        <taxon>Pseudomonadota</taxon>
        <taxon>Alphaproteobacteria</taxon>
        <taxon>Hyphomicrobiales</taxon>
        <taxon>Phyllobacteriaceae</taxon>
        <taxon>Mesorhizobium</taxon>
    </lineage>
</organism>
<dbReference type="SUPFAM" id="SSF109910">
    <property type="entry name" value="YgfY-like"/>
    <property type="match status" value="1"/>
</dbReference>
<keyword evidence="3" id="KW-0143">Chaperone</keyword>
<name>A0A1C2DIM3_9HYPH</name>
<dbReference type="Proteomes" id="UP000094412">
    <property type="component" value="Unassembled WGS sequence"/>
</dbReference>
<evidence type="ECO:0000313" key="4">
    <source>
        <dbReference type="EMBL" id="OCX14619.1"/>
    </source>
</evidence>
<evidence type="ECO:0000313" key="5">
    <source>
        <dbReference type="Proteomes" id="UP000094412"/>
    </source>
</evidence>
<dbReference type="Gene3D" id="1.10.150.250">
    <property type="entry name" value="Flavinator of succinate dehydrogenase"/>
    <property type="match status" value="1"/>
</dbReference>
<dbReference type="Pfam" id="PF03937">
    <property type="entry name" value="Sdh5"/>
    <property type="match status" value="1"/>
</dbReference>
<reference evidence="4 5" key="1">
    <citation type="submission" date="2016-08" db="EMBL/GenBank/DDBJ databases">
        <title>Whole genome sequence of Mesorhizobium sp. strain UASWS1009 isolated from industrial sewage.</title>
        <authorList>
            <person name="Crovadore J."/>
            <person name="Calmin G."/>
            <person name="Chablais R."/>
            <person name="Cochard B."/>
            <person name="Lefort F."/>
        </authorList>
    </citation>
    <scope>NUCLEOTIDE SEQUENCE [LARGE SCALE GENOMIC DNA]</scope>
    <source>
        <strain evidence="4 5">UASWS1009</strain>
    </source>
</reference>
<dbReference type="GO" id="GO:0006099">
    <property type="term" value="P:tricarboxylic acid cycle"/>
    <property type="evidence" value="ECO:0007669"/>
    <property type="project" value="TreeGrafter"/>
</dbReference>
<dbReference type="RefSeq" id="WP_024923861.1">
    <property type="nucleotide sequence ID" value="NZ_MDEO01000035.1"/>
</dbReference>
<proteinExistence type="inferred from homology"/>
<evidence type="ECO:0000256" key="1">
    <source>
        <dbReference type="ARBA" id="ARBA00008571"/>
    </source>
</evidence>
<keyword evidence="5" id="KW-1185">Reference proteome</keyword>
<accession>A0A1C2DIM3</accession>
<evidence type="ECO:0000256" key="3">
    <source>
        <dbReference type="ARBA" id="ARBA00023186"/>
    </source>
</evidence>
<dbReference type="PANTHER" id="PTHR12469">
    <property type="entry name" value="PROTEIN EMI5 HOMOLOG, MITOCHONDRIAL"/>
    <property type="match status" value="1"/>
</dbReference>
<dbReference type="InterPro" id="IPR005631">
    <property type="entry name" value="SDH"/>
</dbReference>
<dbReference type="AlphaFoldDB" id="A0A1C2DIM3"/>
<comment type="similarity">
    <text evidence="1">Belongs to the SdhE FAD assembly factor family.</text>
</comment>
<dbReference type="STRING" id="1566387.QV13_19425"/>
<sequence length="100" mass="11374">MTATTALNAERTNEHLDPRRKKLLFRSWHRGMLEVDLILGNFAEREIAALTADEIDQYERLLEISDTVLMPWLTGGEPVPADTGLPILQKILASRQTIEF</sequence>